<organism evidence="1 2">
    <name type="scientific">Halogranum gelatinilyticum</name>
    <dbReference type="NCBI Taxonomy" id="660521"/>
    <lineage>
        <taxon>Archaea</taxon>
        <taxon>Methanobacteriati</taxon>
        <taxon>Methanobacteriota</taxon>
        <taxon>Stenosarchaea group</taxon>
        <taxon>Halobacteria</taxon>
        <taxon>Halobacteriales</taxon>
        <taxon>Haloferacaceae</taxon>
    </lineage>
</organism>
<sequence length="284" mass="31437">MQRRQFLATTGALLAPAFAGCGHPPVVLDMNAVDDTELAHRRSTEGAPDEQALIAAAVAGERPTTTGTSPPLDADRPVREDDAYYEFSYEVVDERTETGYDVRLDYDPVKNPTRAVDYADLPTHDREVLSGLFPPDEDAPDNDGTDIGVFVRYSNEQRDASVLVPTPKYDAVVYEGEAYPVEVGESRELTVETYRYTATEVAASSEAYAAQLRERYLFTLSGLSDAEREVVEQAIDGGYFEDSAAFQSVADRFDAHEPLSGERGSYGDWLAQYEGETYLTYLEY</sequence>
<reference evidence="2" key="1">
    <citation type="submission" date="2016-10" db="EMBL/GenBank/DDBJ databases">
        <authorList>
            <person name="Varghese N."/>
            <person name="Submissions S."/>
        </authorList>
    </citation>
    <scope>NUCLEOTIDE SEQUENCE [LARGE SCALE GENOMIC DNA]</scope>
    <source>
        <strain evidence="2">CGMCC 1.10119</strain>
    </source>
</reference>
<dbReference type="RefSeq" id="WP_089693236.1">
    <property type="nucleotide sequence ID" value="NZ_FNHL01000001.1"/>
</dbReference>
<keyword evidence="2" id="KW-1185">Reference proteome</keyword>
<accession>A0A1G9P574</accession>
<dbReference type="OrthoDB" id="299917at2157"/>
<dbReference type="PROSITE" id="PS51257">
    <property type="entry name" value="PROKAR_LIPOPROTEIN"/>
    <property type="match status" value="1"/>
</dbReference>
<name>A0A1G9P574_9EURY</name>
<evidence type="ECO:0000313" key="1">
    <source>
        <dbReference type="EMBL" id="SDL93377.1"/>
    </source>
</evidence>
<dbReference type="AlphaFoldDB" id="A0A1G9P574"/>
<evidence type="ECO:0000313" key="2">
    <source>
        <dbReference type="Proteomes" id="UP000199451"/>
    </source>
</evidence>
<dbReference type="Proteomes" id="UP000199451">
    <property type="component" value="Unassembled WGS sequence"/>
</dbReference>
<gene>
    <name evidence="1" type="ORF">SAMN04487949_0225</name>
</gene>
<proteinExistence type="predicted"/>
<protein>
    <submittedName>
        <fullName evidence="1">Uncharacterized protein</fullName>
    </submittedName>
</protein>
<dbReference type="EMBL" id="FNHL01000001">
    <property type="protein sequence ID" value="SDL93377.1"/>
    <property type="molecule type" value="Genomic_DNA"/>
</dbReference>